<dbReference type="GeneID" id="20521877"/>
<proteinExistence type="predicted"/>
<dbReference type="AlphaFoldDB" id="I6ZJW7"/>
<dbReference type="Proteomes" id="UP000010094">
    <property type="component" value="Chromosome VIII"/>
</dbReference>
<accession>I6ZJW7</accession>
<reference evidence="2 3" key="1">
    <citation type="journal article" date="2012" name="Proc. Natl. Acad. Sci. U.S.A.">
        <title>Gain and loss of multiple functionally related, horizontally transferred genes in the reduced genomes of two microsporidian parasites.</title>
        <authorList>
            <person name="Pombert J.-F."/>
            <person name="Selman M."/>
            <person name="Burki F."/>
            <person name="Bardell F.T."/>
            <person name="Farinelli L."/>
            <person name="Solter L.F."/>
            <person name="Whitman D.W."/>
            <person name="Weiss L.M."/>
            <person name="Corradi N."/>
            <person name="Keeling P.J."/>
        </authorList>
    </citation>
    <scope>NUCLEOTIDE SEQUENCE [LARGE SCALE GENOMIC DNA]</scope>
    <source>
        <strain evidence="2 3">SJ-2008</strain>
    </source>
</reference>
<evidence type="ECO:0000313" key="3">
    <source>
        <dbReference type="Proteomes" id="UP000010094"/>
    </source>
</evidence>
<evidence type="ECO:0000313" key="2">
    <source>
        <dbReference type="EMBL" id="AFN83558.1"/>
    </source>
</evidence>
<evidence type="ECO:0000259" key="1">
    <source>
        <dbReference type="PROSITE" id="PS50275"/>
    </source>
</evidence>
<dbReference type="EMBL" id="CP003525">
    <property type="protein sequence ID" value="AFN83558.1"/>
    <property type="molecule type" value="Genomic_DNA"/>
</dbReference>
<dbReference type="Pfam" id="PF02383">
    <property type="entry name" value="Syja_N"/>
    <property type="match status" value="1"/>
</dbReference>
<dbReference type="GO" id="GO:0046856">
    <property type="term" value="P:phosphatidylinositol dephosphorylation"/>
    <property type="evidence" value="ECO:0007669"/>
    <property type="project" value="TreeGrafter"/>
</dbReference>
<gene>
    <name evidence="2" type="ordered locus">EROM_081420</name>
</gene>
<dbReference type="PANTHER" id="PTHR45662:SF2">
    <property type="entry name" value="PHOSPHATIDYLINOSITOL-3-PHOSPHATASE SAC1"/>
    <property type="match status" value="1"/>
</dbReference>
<dbReference type="InterPro" id="IPR002013">
    <property type="entry name" value="SAC_dom"/>
</dbReference>
<dbReference type="PROSITE" id="PS50275">
    <property type="entry name" value="SAC"/>
    <property type="match status" value="1"/>
</dbReference>
<name>I6ZJW7_ENCRO</name>
<dbReference type="OrthoDB" id="405996at2759"/>
<sequence>MARLVYSESSKRISWETESGVATLSYTGTVSKKPDLKQIEFQTILGILRVERNKHHEEFLACVTKSTLVGMYDAVEVYKIDKIRFLNIKGPGRADEVMSQVKGFVQSHDFYYFFGSLFIEDEFVWNKHMKANLLKYFGPSSYMWVLSHRPGREPLNLNISTLFCGFFAAEAFKASGDFYHMKLLSLISSNRVGTRYLCRGVDSEGNASLFVKTHFQTKRNNNTIFDFTTIRGSVPIFWSQTEHGISTKINIYGDDESVREAFTKHFKKLRREYGKVHVINLLGEKKYEKQLTLHFNRLLNLENIPYTTFDLDAHVKNYDDLKFLLYFKLQGIEEEGVTFRVNCLDCLDRTNVAQSLICMFYLEKAVSNGDVLKKMQECWANNGNSLSNLYTGSDAMKKELALKGRRSFIGYMDDFVISATRLINGRFTDKQKHSIINTLLEKKEDVEEVRASY</sequence>
<dbReference type="GO" id="GO:0005783">
    <property type="term" value="C:endoplasmic reticulum"/>
    <property type="evidence" value="ECO:0007669"/>
    <property type="project" value="TreeGrafter"/>
</dbReference>
<feature type="domain" description="SAC" evidence="1">
    <location>
        <begin position="120"/>
        <end position="392"/>
    </location>
</feature>
<protein>
    <submittedName>
        <fullName evidence="2">Phosphoinositide polyphosphatase</fullName>
    </submittedName>
</protein>
<dbReference type="RefSeq" id="XP_009265055.1">
    <property type="nucleotide sequence ID" value="XM_009266780.1"/>
</dbReference>
<organism evidence="2 3">
    <name type="scientific">Encephalitozoon romaleae (strain SJ-2008)</name>
    <name type="common">Microsporidian parasite</name>
    <dbReference type="NCBI Taxonomy" id="1178016"/>
    <lineage>
        <taxon>Eukaryota</taxon>
        <taxon>Fungi</taxon>
        <taxon>Fungi incertae sedis</taxon>
        <taxon>Microsporidia</taxon>
        <taxon>Unikaryonidae</taxon>
        <taxon>Encephalitozoon</taxon>
    </lineage>
</organism>
<dbReference type="VEuPathDB" id="MicrosporidiaDB:EROM_081420"/>
<keyword evidence="3" id="KW-1185">Reference proteome</keyword>
<dbReference type="HOGENOM" id="CLU_003016_7_4_1"/>
<dbReference type="GO" id="GO:0043812">
    <property type="term" value="F:phosphatidylinositol-4-phosphate phosphatase activity"/>
    <property type="evidence" value="ECO:0007669"/>
    <property type="project" value="TreeGrafter"/>
</dbReference>
<dbReference type="KEGG" id="ero:EROM_081420"/>
<dbReference type="PANTHER" id="PTHR45662">
    <property type="entry name" value="PHOSPHATIDYLINOSITIDE PHOSPHATASE SAC1"/>
    <property type="match status" value="1"/>
</dbReference>